<accession>A0A5C5WMR4</accession>
<dbReference type="Gene3D" id="2.160.10.10">
    <property type="entry name" value="Hexapeptide repeat proteins"/>
    <property type="match status" value="1"/>
</dbReference>
<dbReference type="AlphaFoldDB" id="A0A5C5WMR4"/>
<dbReference type="OrthoDB" id="272049at2"/>
<evidence type="ECO:0000313" key="1">
    <source>
        <dbReference type="EMBL" id="TWT51910.1"/>
    </source>
</evidence>
<name>A0A5C5WMR4_9BACT</name>
<organism evidence="1 2">
    <name type="scientific">Allorhodopirellula solitaria</name>
    <dbReference type="NCBI Taxonomy" id="2527987"/>
    <lineage>
        <taxon>Bacteria</taxon>
        <taxon>Pseudomonadati</taxon>
        <taxon>Planctomycetota</taxon>
        <taxon>Planctomycetia</taxon>
        <taxon>Pirellulales</taxon>
        <taxon>Pirellulaceae</taxon>
        <taxon>Allorhodopirellula</taxon>
    </lineage>
</organism>
<dbReference type="PANTHER" id="PTHR23416:SF78">
    <property type="entry name" value="LIPOPOLYSACCHARIDE BIOSYNTHESIS O-ACETYL TRANSFERASE WBBJ-RELATED"/>
    <property type="match status" value="1"/>
</dbReference>
<dbReference type="PANTHER" id="PTHR23416">
    <property type="entry name" value="SIALIC ACID SYNTHASE-RELATED"/>
    <property type="match status" value="1"/>
</dbReference>
<keyword evidence="1" id="KW-0012">Acyltransferase</keyword>
<sequence>MMLKRTVQCVFLVFAVPRLLSYFVARRILGTRAFSAASESIARVPGFRGVYLRQVFYRCVLDSCDLDAYFGWNSVFSMTEARVGERAYVGRFCSIGYADIGAQAMLADGVQVLSGGSEHDTQSSDVAIHDQGQTYRQVRIGEGAWIGAGAVIMADVGRHSIIGAGAVVTQPIPEYVVAVGVPARVIKYRRSDQATF</sequence>
<dbReference type="Proteomes" id="UP000318053">
    <property type="component" value="Unassembled WGS sequence"/>
</dbReference>
<protein>
    <submittedName>
        <fullName evidence="1">Serine acetyltransferase</fullName>
        <ecNumber evidence="1">2.3.1.30</ecNumber>
    </submittedName>
</protein>
<dbReference type="InterPro" id="IPR011004">
    <property type="entry name" value="Trimer_LpxA-like_sf"/>
</dbReference>
<gene>
    <name evidence="1" type="primary">cysE_2</name>
    <name evidence="1" type="ORF">CA85_51530</name>
</gene>
<reference evidence="1 2" key="1">
    <citation type="submission" date="2019-02" db="EMBL/GenBank/DDBJ databases">
        <title>Deep-cultivation of Planctomycetes and their phenomic and genomic characterization uncovers novel biology.</title>
        <authorList>
            <person name="Wiegand S."/>
            <person name="Jogler M."/>
            <person name="Boedeker C."/>
            <person name="Pinto D."/>
            <person name="Vollmers J."/>
            <person name="Rivas-Marin E."/>
            <person name="Kohn T."/>
            <person name="Peeters S.H."/>
            <person name="Heuer A."/>
            <person name="Rast P."/>
            <person name="Oberbeckmann S."/>
            <person name="Bunk B."/>
            <person name="Jeske O."/>
            <person name="Meyerdierks A."/>
            <person name="Storesund J.E."/>
            <person name="Kallscheuer N."/>
            <person name="Luecker S."/>
            <person name="Lage O.M."/>
            <person name="Pohl T."/>
            <person name="Merkel B.J."/>
            <person name="Hornburger P."/>
            <person name="Mueller R.-W."/>
            <person name="Bruemmer F."/>
            <person name="Labrenz M."/>
            <person name="Spormann A.M."/>
            <person name="Op Den Camp H."/>
            <person name="Overmann J."/>
            <person name="Amann R."/>
            <person name="Jetten M.S.M."/>
            <person name="Mascher T."/>
            <person name="Medema M.H."/>
            <person name="Devos D.P."/>
            <person name="Kaster A.-K."/>
            <person name="Ovreas L."/>
            <person name="Rohde M."/>
            <person name="Galperin M.Y."/>
            <person name="Jogler C."/>
        </authorList>
    </citation>
    <scope>NUCLEOTIDE SEQUENCE [LARGE SCALE GENOMIC DNA]</scope>
    <source>
        <strain evidence="1 2">CA85</strain>
    </source>
</reference>
<dbReference type="SUPFAM" id="SSF51161">
    <property type="entry name" value="Trimeric LpxA-like enzymes"/>
    <property type="match status" value="1"/>
</dbReference>
<dbReference type="CDD" id="cd04647">
    <property type="entry name" value="LbH_MAT_like"/>
    <property type="match status" value="1"/>
</dbReference>
<proteinExistence type="predicted"/>
<comment type="caution">
    <text evidence="1">The sequence shown here is derived from an EMBL/GenBank/DDBJ whole genome shotgun (WGS) entry which is preliminary data.</text>
</comment>
<dbReference type="GO" id="GO:0009001">
    <property type="term" value="F:serine O-acetyltransferase activity"/>
    <property type="evidence" value="ECO:0007669"/>
    <property type="project" value="UniProtKB-EC"/>
</dbReference>
<keyword evidence="1" id="KW-0808">Transferase</keyword>
<dbReference type="EC" id="2.3.1.30" evidence="1"/>
<dbReference type="Pfam" id="PF00132">
    <property type="entry name" value="Hexapep"/>
    <property type="match status" value="1"/>
</dbReference>
<keyword evidence="2" id="KW-1185">Reference proteome</keyword>
<dbReference type="RefSeq" id="WP_146394181.1">
    <property type="nucleotide sequence ID" value="NZ_SJPK01000036.1"/>
</dbReference>
<evidence type="ECO:0000313" key="2">
    <source>
        <dbReference type="Proteomes" id="UP000318053"/>
    </source>
</evidence>
<dbReference type="InterPro" id="IPR051159">
    <property type="entry name" value="Hexapeptide_acetyltransf"/>
</dbReference>
<dbReference type="InterPro" id="IPR001451">
    <property type="entry name" value="Hexapep"/>
</dbReference>
<dbReference type="EMBL" id="SJPK01000036">
    <property type="protein sequence ID" value="TWT51910.1"/>
    <property type="molecule type" value="Genomic_DNA"/>
</dbReference>